<dbReference type="Proteomes" id="UP000800235">
    <property type="component" value="Unassembled WGS sequence"/>
</dbReference>
<dbReference type="OrthoDB" id="167398at2759"/>
<keyword evidence="2" id="KW-0813">Transport</keyword>
<dbReference type="Pfam" id="PF01794">
    <property type="entry name" value="Ferric_reduct"/>
    <property type="match status" value="1"/>
</dbReference>
<dbReference type="SFLD" id="SFLDG01168">
    <property type="entry name" value="Ferric_reductase_subgroup_(FRE"/>
    <property type="match status" value="1"/>
</dbReference>
<evidence type="ECO:0000256" key="1">
    <source>
        <dbReference type="ARBA" id="ARBA00004141"/>
    </source>
</evidence>
<comment type="caution">
    <text evidence="10">The sequence shown here is derived from an EMBL/GenBank/DDBJ whole genome shotgun (WGS) entry which is preliminary data.</text>
</comment>
<dbReference type="SUPFAM" id="SSF47571">
    <property type="entry name" value="Cloroperoxidase"/>
    <property type="match status" value="1"/>
</dbReference>
<dbReference type="EMBL" id="MU007091">
    <property type="protein sequence ID" value="KAF2422406.1"/>
    <property type="molecule type" value="Genomic_DNA"/>
</dbReference>
<dbReference type="GO" id="GO:0000293">
    <property type="term" value="F:ferric-chelate reductase activity"/>
    <property type="evidence" value="ECO:0007669"/>
    <property type="project" value="TreeGrafter"/>
</dbReference>
<evidence type="ECO:0000259" key="9">
    <source>
        <dbReference type="Pfam" id="PF01794"/>
    </source>
</evidence>
<keyword evidence="8" id="KW-0732">Signal</keyword>
<evidence type="ECO:0000256" key="7">
    <source>
        <dbReference type="SAM" id="Phobius"/>
    </source>
</evidence>
<feature type="signal peptide" evidence="8">
    <location>
        <begin position="1"/>
        <end position="22"/>
    </location>
</feature>
<sequence length="803" mass="88899">MLSAIFLLTIFTSTTYLPYVSADGTGLLGAGTWLYRPTCAHSCRRQIIYSPLVCEGDSSGSHASGSHSHSTSPSTQCFLKNMPFLQTMALCLDEHCGVDHASLADLQRYWEEGHLAKGTLSDSSLPQPVVNYVQALEGAQREAANRTIVALKKGAELNKTMRISQKDFQAMYNYQLSFEWGEIDHGKNSIAITVTTVALPILFSLSALLPYRLIHRVTAIVDQPLYGHKHRVPLFGAGTMPTRGQSLFFAYIVIINLVLMCLPLRTLQPNARIPGEARQALQIIGDRAGVLAAANLVPLLLTSARNNVLLWLTNWSHSTYLLLHRWLGYIVIIQTVVHSVGLLHYFLKYSNHAAESILPYWYWGIISTLAICLIWPLSILPIRQKLYDFFLVTHMVLSILALVGYFLHIWYLYKYNWGYEIWVYIAGAIWFVDRLLRVFRIARNGVRTASVTLLGMESDLLKVEIEGIVAEGHVYLYFPTLTWRFYENHPFSVLASFGSPHQAAASLNEELSQLATVEKSPAMVNTDTSSSPESSIRANSLQSRTAPKVTLLMRPENGQTRTLLEKTRSAGMHLKLPVLVESSYHSQKFGALQHCSTLLAIAGGVGITAILPLAQSFPGPVARLYWGVKHDDIVKGLAPELQQLRRTVSVEVKVGGRFDVQAIVQEEVLAREMGGDIGIVVCGPAEMADEVRMAVGRLAGSSKWGIVFIDEAFSWPRDGKNISIVDLNSIQIVALNLNSSDANAITMAMLTNRGLITNTPADVRIHIALADLNLNNVKVHDASLTRFDVKIGDSIDVNPEQVQ</sequence>
<feature type="transmembrane region" description="Helical" evidence="7">
    <location>
        <begin position="417"/>
        <end position="436"/>
    </location>
</feature>
<evidence type="ECO:0000256" key="4">
    <source>
        <dbReference type="ARBA" id="ARBA00022989"/>
    </source>
</evidence>
<proteinExistence type="predicted"/>
<dbReference type="GO" id="GO:0015677">
    <property type="term" value="P:copper ion import"/>
    <property type="evidence" value="ECO:0007669"/>
    <property type="project" value="TreeGrafter"/>
</dbReference>
<dbReference type="InterPro" id="IPR051410">
    <property type="entry name" value="Ferric/Cupric_Reductase"/>
</dbReference>
<keyword evidence="6 7" id="KW-0472">Membrane</keyword>
<reference evidence="10" key="1">
    <citation type="journal article" date="2020" name="Stud. Mycol.">
        <title>101 Dothideomycetes genomes: a test case for predicting lifestyles and emergence of pathogens.</title>
        <authorList>
            <person name="Haridas S."/>
            <person name="Albert R."/>
            <person name="Binder M."/>
            <person name="Bloem J."/>
            <person name="Labutti K."/>
            <person name="Salamov A."/>
            <person name="Andreopoulos B."/>
            <person name="Baker S."/>
            <person name="Barry K."/>
            <person name="Bills G."/>
            <person name="Bluhm B."/>
            <person name="Cannon C."/>
            <person name="Castanera R."/>
            <person name="Culley D."/>
            <person name="Daum C."/>
            <person name="Ezra D."/>
            <person name="Gonzalez J."/>
            <person name="Henrissat B."/>
            <person name="Kuo A."/>
            <person name="Liang C."/>
            <person name="Lipzen A."/>
            <person name="Lutzoni F."/>
            <person name="Magnuson J."/>
            <person name="Mondo S."/>
            <person name="Nolan M."/>
            <person name="Ohm R."/>
            <person name="Pangilinan J."/>
            <person name="Park H.-J."/>
            <person name="Ramirez L."/>
            <person name="Alfaro M."/>
            <person name="Sun H."/>
            <person name="Tritt A."/>
            <person name="Yoshinaga Y."/>
            <person name="Zwiers L.-H."/>
            <person name="Turgeon B."/>
            <person name="Goodwin S."/>
            <person name="Spatafora J."/>
            <person name="Crous P."/>
            <person name="Grigoriev I."/>
        </authorList>
    </citation>
    <scope>NUCLEOTIDE SEQUENCE</scope>
    <source>
        <strain evidence="10">CBS 130266</strain>
    </source>
</reference>
<feature type="transmembrane region" description="Helical" evidence="7">
    <location>
        <begin position="389"/>
        <end position="411"/>
    </location>
</feature>
<dbReference type="InterPro" id="IPR036851">
    <property type="entry name" value="Chloroperoxidase-like_sf"/>
</dbReference>
<dbReference type="Gene3D" id="1.10.489.10">
    <property type="entry name" value="Chloroperoxidase-like"/>
    <property type="match status" value="1"/>
</dbReference>
<feature type="chain" id="PRO_5040506032" description="Ferric oxidoreductase domain-containing protein" evidence="8">
    <location>
        <begin position="23"/>
        <end position="803"/>
    </location>
</feature>
<comment type="subcellular location">
    <subcellularLocation>
        <location evidence="1">Membrane</location>
        <topology evidence="1">Multi-pass membrane protein</topology>
    </subcellularLocation>
</comment>
<feature type="transmembrane region" description="Helical" evidence="7">
    <location>
        <begin position="247"/>
        <end position="264"/>
    </location>
</feature>
<feature type="transmembrane region" description="Helical" evidence="7">
    <location>
        <begin position="326"/>
        <end position="347"/>
    </location>
</feature>
<feature type="domain" description="Ferric oxidoreductase" evidence="9">
    <location>
        <begin position="288"/>
        <end position="404"/>
    </location>
</feature>
<keyword evidence="4 7" id="KW-1133">Transmembrane helix</keyword>
<feature type="transmembrane region" description="Helical" evidence="7">
    <location>
        <begin position="359"/>
        <end position="377"/>
    </location>
</feature>
<dbReference type="AlphaFoldDB" id="A0A9P4TUM4"/>
<organism evidence="10 11">
    <name type="scientific">Tothia fuscella</name>
    <dbReference type="NCBI Taxonomy" id="1048955"/>
    <lineage>
        <taxon>Eukaryota</taxon>
        <taxon>Fungi</taxon>
        <taxon>Dikarya</taxon>
        <taxon>Ascomycota</taxon>
        <taxon>Pezizomycotina</taxon>
        <taxon>Dothideomycetes</taxon>
        <taxon>Pleosporomycetidae</taxon>
        <taxon>Venturiales</taxon>
        <taxon>Cylindrosympodiaceae</taxon>
        <taxon>Tothia</taxon>
    </lineage>
</organism>
<dbReference type="PANTHER" id="PTHR32361">
    <property type="entry name" value="FERRIC/CUPRIC REDUCTASE TRANSMEMBRANE COMPONENT"/>
    <property type="match status" value="1"/>
</dbReference>
<dbReference type="GO" id="GO:0004601">
    <property type="term" value="F:peroxidase activity"/>
    <property type="evidence" value="ECO:0007669"/>
    <property type="project" value="InterPro"/>
</dbReference>
<name>A0A9P4TUM4_9PEZI</name>
<dbReference type="GO" id="GO:0006826">
    <property type="term" value="P:iron ion transport"/>
    <property type="evidence" value="ECO:0007669"/>
    <property type="project" value="TreeGrafter"/>
</dbReference>
<evidence type="ECO:0000256" key="2">
    <source>
        <dbReference type="ARBA" id="ARBA00022448"/>
    </source>
</evidence>
<keyword evidence="11" id="KW-1185">Reference proteome</keyword>
<dbReference type="InterPro" id="IPR039261">
    <property type="entry name" value="FNR_nucleotide-bd"/>
</dbReference>
<protein>
    <recommendedName>
        <fullName evidence="9">Ferric oxidoreductase domain-containing protein</fullName>
    </recommendedName>
</protein>
<dbReference type="GO" id="GO:0006879">
    <property type="term" value="P:intracellular iron ion homeostasis"/>
    <property type="evidence" value="ECO:0007669"/>
    <property type="project" value="TreeGrafter"/>
</dbReference>
<dbReference type="CDD" id="cd06186">
    <property type="entry name" value="NOX_Duox_like_FAD_NADP"/>
    <property type="match status" value="1"/>
</dbReference>
<dbReference type="SUPFAM" id="SSF52343">
    <property type="entry name" value="Ferredoxin reductase-like, C-terminal NADP-linked domain"/>
    <property type="match status" value="1"/>
</dbReference>
<dbReference type="SFLD" id="SFLDS00052">
    <property type="entry name" value="Ferric_Reductase_Domain"/>
    <property type="match status" value="1"/>
</dbReference>
<evidence type="ECO:0000256" key="3">
    <source>
        <dbReference type="ARBA" id="ARBA00022692"/>
    </source>
</evidence>
<evidence type="ECO:0000256" key="6">
    <source>
        <dbReference type="ARBA" id="ARBA00023136"/>
    </source>
</evidence>
<evidence type="ECO:0000256" key="5">
    <source>
        <dbReference type="ARBA" id="ARBA00023065"/>
    </source>
</evidence>
<evidence type="ECO:0000256" key="8">
    <source>
        <dbReference type="SAM" id="SignalP"/>
    </source>
</evidence>
<gene>
    <name evidence="10" type="ORF">EJ08DRAFT_701698</name>
</gene>
<dbReference type="GO" id="GO:0005886">
    <property type="term" value="C:plasma membrane"/>
    <property type="evidence" value="ECO:0007669"/>
    <property type="project" value="TreeGrafter"/>
</dbReference>
<evidence type="ECO:0000313" key="11">
    <source>
        <dbReference type="Proteomes" id="UP000800235"/>
    </source>
</evidence>
<accession>A0A9P4TUM4</accession>
<keyword evidence="5" id="KW-0406">Ion transport</keyword>
<dbReference type="InterPro" id="IPR013130">
    <property type="entry name" value="Fe3_Rdtase_TM_dom"/>
</dbReference>
<dbReference type="PANTHER" id="PTHR32361:SF9">
    <property type="entry name" value="FERRIC REDUCTASE TRANSMEMBRANE COMPONENT 3-RELATED"/>
    <property type="match status" value="1"/>
</dbReference>
<dbReference type="Gene3D" id="3.40.50.80">
    <property type="entry name" value="Nucleotide-binding domain of ferredoxin-NADP reductase (FNR) module"/>
    <property type="match status" value="1"/>
</dbReference>
<keyword evidence="3 7" id="KW-0812">Transmembrane</keyword>
<evidence type="ECO:0000313" key="10">
    <source>
        <dbReference type="EMBL" id="KAF2422406.1"/>
    </source>
</evidence>